<feature type="compositionally biased region" description="Gly residues" evidence="1">
    <location>
        <begin position="298"/>
        <end position="314"/>
    </location>
</feature>
<evidence type="ECO:0000256" key="2">
    <source>
        <dbReference type="SAM" id="Phobius"/>
    </source>
</evidence>
<evidence type="ECO:0000259" key="4">
    <source>
        <dbReference type="Pfam" id="PF04536"/>
    </source>
</evidence>
<name>A0A381E3L2_9GAMM</name>
<gene>
    <name evidence="5" type="ORF">NCTC13294_00795</name>
</gene>
<organism evidence="5 6">
    <name type="scientific">Cardiobacterium valvarum</name>
    <dbReference type="NCBI Taxonomy" id="194702"/>
    <lineage>
        <taxon>Bacteria</taxon>
        <taxon>Pseudomonadati</taxon>
        <taxon>Pseudomonadota</taxon>
        <taxon>Gammaproteobacteria</taxon>
        <taxon>Cardiobacteriales</taxon>
        <taxon>Cardiobacteriaceae</taxon>
        <taxon>Cardiobacterium</taxon>
    </lineage>
</organism>
<feature type="chain" id="PRO_5017004090" evidence="3">
    <location>
        <begin position="19"/>
        <end position="314"/>
    </location>
</feature>
<dbReference type="PANTHER" id="PTHR30373">
    <property type="entry name" value="UPF0603 PROTEIN YGCG"/>
    <property type="match status" value="1"/>
</dbReference>
<feature type="compositionally biased region" description="Low complexity" evidence="1">
    <location>
        <begin position="283"/>
        <end position="297"/>
    </location>
</feature>
<feature type="transmembrane region" description="Helical" evidence="2">
    <location>
        <begin position="193"/>
        <end position="210"/>
    </location>
</feature>
<keyword evidence="2" id="KW-0812">Transmembrane</keyword>
<dbReference type="AlphaFoldDB" id="A0A381E3L2"/>
<sequence length="314" mass="34178">MIRILFSLILALCIPAYAVSPDALKLDHPVIDQAEILSDAQEAVLTTRLRGWYDNGLMQAAVVIVDSTDGIPLQDYTQTLFARWQLGDATKNDGLLILIAHRDHRLRIQPGRGLDDILSTNRLQDIINTRITPAFKRGDYVGGIDNGLDAIVSHLTAPPAAPVTQRDYNFFLLTLVYTCVLGWHLGKRRRFHIYIPPLCGAGWALFGIFYGVNSGLVFGSVILLILGSTILAWLRIALGKARTSTADSLVGLEEADDDNDDGNDGDVDTVARRRERRDDSDSYRSTYSSSDSSSSSYDGGGGSSSDSGGADGSW</sequence>
<dbReference type="Proteomes" id="UP000254572">
    <property type="component" value="Unassembled WGS sequence"/>
</dbReference>
<accession>A0A381E3L2</accession>
<dbReference type="PANTHER" id="PTHR30373:SF2">
    <property type="entry name" value="UPF0603 PROTEIN YGCG"/>
    <property type="match status" value="1"/>
</dbReference>
<evidence type="ECO:0000256" key="1">
    <source>
        <dbReference type="SAM" id="MobiDB-lite"/>
    </source>
</evidence>
<keyword evidence="2" id="KW-1133">Transmembrane helix</keyword>
<keyword evidence="3" id="KW-0732">Signal</keyword>
<evidence type="ECO:0000313" key="5">
    <source>
        <dbReference type="EMBL" id="SUX20636.1"/>
    </source>
</evidence>
<dbReference type="Pfam" id="PF04536">
    <property type="entry name" value="TPM_phosphatase"/>
    <property type="match status" value="1"/>
</dbReference>
<dbReference type="InterPro" id="IPR007621">
    <property type="entry name" value="TPM_dom"/>
</dbReference>
<feature type="compositionally biased region" description="Basic and acidic residues" evidence="1">
    <location>
        <begin position="269"/>
        <end position="282"/>
    </location>
</feature>
<dbReference type="EMBL" id="UFUW01000001">
    <property type="protein sequence ID" value="SUX20636.1"/>
    <property type="molecule type" value="Genomic_DNA"/>
</dbReference>
<dbReference type="RefSeq" id="WP_115611033.1">
    <property type="nucleotide sequence ID" value="NZ_JBHLZC010000001.1"/>
</dbReference>
<feature type="domain" description="TPM" evidence="4">
    <location>
        <begin position="30"/>
        <end position="152"/>
    </location>
</feature>
<reference evidence="5 6" key="1">
    <citation type="submission" date="2018-06" db="EMBL/GenBank/DDBJ databases">
        <authorList>
            <consortium name="Pathogen Informatics"/>
            <person name="Doyle S."/>
        </authorList>
    </citation>
    <scope>NUCLEOTIDE SEQUENCE [LARGE SCALE GENOMIC DNA]</scope>
    <source>
        <strain evidence="5 6">NCTC13294</strain>
    </source>
</reference>
<keyword evidence="2" id="KW-0472">Membrane</keyword>
<proteinExistence type="predicted"/>
<feature type="compositionally biased region" description="Acidic residues" evidence="1">
    <location>
        <begin position="253"/>
        <end position="267"/>
    </location>
</feature>
<dbReference type="OrthoDB" id="9810918at2"/>
<feature type="transmembrane region" description="Helical" evidence="2">
    <location>
        <begin position="168"/>
        <end position="186"/>
    </location>
</feature>
<feature type="transmembrane region" description="Helical" evidence="2">
    <location>
        <begin position="216"/>
        <end position="234"/>
    </location>
</feature>
<protein>
    <submittedName>
        <fullName evidence="5">Domain of uncharacterized function (DUF477)</fullName>
    </submittedName>
</protein>
<evidence type="ECO:0000256" key="3">
    <source>
        <dbReference type="SAM" id="SignalP"/>
    </source>
</evidence>
<evidence type="ECO:0000313" key="6">
    <source>
        <dbReference type="Proteomes" id="UP000254572"/>
    </source>
</evidence>
<dbReference type="Gene3D" id="3.10.310.50">
    <property type="match status" value="1"/>
</dbReference>
<keyword evidence="6" id="KW-1185">Reference proteome</keyword>
<feature type="signal peptide" evidence="3">
    <location>
        <begin position="1"/>
        <end position="18"/>
    </location>
</feature>
<feature type="region of interest" description="Disordered" evidence="1">
    <location>
        <begin position="253"/>
        <end position="314"/>
    </location>
</feature>